<feature type="region of interest" description="Disordered" evidence="1">
    <location>
        <begin position="31"/>
        <end position="62"/>
    </location>
</feature>
<organism evidence="3 4">
    <name type="scientific">Enterococcus hulanensis</name>
    <dbReference type="NCBI Taxonomy" id="2559929"/>
    <lineage>
        <taxon>Bacteria</taxon>
        <taxon>Bacillati</taxon>
        <taxon>Bacillota</taxon>
        <taxon>Bacilli</taxon>
        <taxon>Lactobacillales</taxon>
        <taxon>Enterococcaceae</taxon>
        <taxon>Enterococcus</taxon>
    </lineage>
</organism>
<name>A0ABU3EV23_9ENTE</name>
<comment type="caution">
    <text evidence="3">The sequence shown here is derived from an EMBL/GenBank/DDBJ whole genome shotgun (WGS) entry which is preliminary data.</text>
</comment>
<evidence type="ECO:0000313" key="3">
    <source>
        <dbReference type="EMBL" id="MDT2598710.1"/>
    </source>
</evidence>
<accession>A0ABU3EV23</accession>
<evidence type="ECO:0000256" key="1">
    <source>
        <dbReference type="SAM" id="MobiDB-lite"/>
    </source>
</evidence>
<keyword evidence="2" id="KW-0732">Signal</keyword>
<proteinExistence type="predicted"/>
<dbReference type="Proteomes" id="UP001252875">
    <property type="component" value="Unassembled WGS sequence"/>
</dbReference>
<feature type="compositionally biased region" description="Basic and acidic residues" evidence="1">
    <location>
        <begin position="34"/>
        <end position="58"/>
    </location>
</feature>
<dbReference type="EMBL" id="JARPYI010000001">
    <property type="protein sequence ID" value="MDT2598710.1"/>
    <property type="molecule type" value="Genomic_DNA"/>
</dbReference>
<gene>
    <name evidence="3" type="ORF">P7D85_02930</name>
</gene>
<feature type="signal peptide" evidence="2">
    <location>
        <begin position="1"/>
        <end position="23"/>
    </location>
</feature>
<sequence length="138" mass="15387">MKRKKWLILLAAVALFSPLSAFAADTDDSIGIGFKEEQPTEPDPKEPDPKDPTPKDPDPIYVPIATGDSKGNTIIINNVIPSTLGSEKNRYVRTGSLPKTGEVLQTELRFTGFLCVACSFWLFLFTRLREEEDDEEKV</sequence>
<feature type="chain" id="PRO_5046353802" evidence="2">
    <location>
        <begin position="24"/>
        <end position="138"/>
    </location>
</feature>
<evidence type="ECO:0000256" key="2">
    <source>
        <dbReference type="SAM" id="SignalP"/>
    </source>
</evidence>
<evidence type="ECO:0000313" key="4">
    <source>
        <dbReference type="Proteomes" id="UP001252875"/>
    </source>
</evidence>
<keyword evidence="4" id="KW-1185">Reference proteome</keyword>
<dbReference type="RefSeq" id="WP_311821043.1">
    <property type="nucleotide sequence ID" value="NZ_JARPYF010000001.1"/>
</dbReference>
<reference evidence="3 4" key="1">
    <citation type="submission" date="2023-03" db="EMBL/GenBank/DDBJ databases">
        <authorList>
            <person name="Shen W."/>
            <person name="Cai J."/>
        </authorList>
    </citation>
    <scope>NUCLEOTIDE SEQUENCE [LARGE SCALE GENOMIC DNA]</scope>
    <source>
        <strain evidence="3 4">D6-4</strain>
    </source>
</reference>
<protein>
    <submittedName>
        <fullName evidence="3">Cell wall protein</fullName>
    </submittedName>
</protein>